<evidence type="ECO:0000256" key="1">
    <source>
        <dbReference type="SAM" id="SignalP"/>
    </source>
</evidence>
<dbReference type="HOGENOM" id="CLU_1720654_0_0_0"/>
<organism evidence="2 3">
    <name type="scientific">Pirellula staleyi (strain ATCC 27377 / DSM 6068 / ICPB 4128)</name>
    <name type="common">Pirella staleyi</name>
    <dbReference type="NCBI Taxonomy" id="530564"/>
    <lineage>
        <taxon>Bacteria</taxon>
        <taxon>Pseudomonadati</taxon>
        <taxon>Planctomycetota</taxon>
        <taxon>Planctomycetia</taxon>
        <taxon>Pirellulales</taxon>
        <taxon>Pirellulaceae</taxon>
        <taxon>Pirellula</taxon>
    </lineage>
</organism>
<name>D2R9D6_PIRSD</name>
<sequence length="152" mass="16508" precursor="true">MRFGLTLALLAILCSVTPSLAAEPVTATITSRRNGRLVELADRYATLLHGIALATFATGQIEAEVSEKLWKEALEQDNIRVVYSHPTTIALSVESGDTRGPKSYEVNEFLVPTAVSTGSPMARVGDKFFSFGKWEPRILLLTKDVTGIGARE</sequence>
<accession>D2R9D6</accession>
<dbReference type="EMBL" id="CP001848">
    <property type="protein sequence ID" value="ADB17686.1"/>
    <property type="molecule type" value="Genomic_DNA"/>
</dbReference>
<reference evidence="2 3" key="1">
    <citation type="journal article" date="2009" name="Stand. Genomic Sci.">
        <title>Complete genome sequence of Pirellula staleyi type strain (ATCC 27377).</title>
        <authorList>
            <person name="Clum A."/>
            <person name="Tindall B.J."/>
            <person name="Sikorski J."/>
            <person name="Ivanova N."/>
            <person name="Mavrommatis K."/>
            <person name="Lucas S."/>
            <person name="Glavina del Rio T."/>
            <person name="Nolan M."/>
            <person name="Chen F."/>
            <person name="Tice H."/>
            <person name="Pitluck S."/>
            <person name="Cheng J.F."/>
            <person name="Chertkov O."/>
            <person name="Brettin T."/>
            <person name="Han C."/>
            <person name="Detter J.C."/>
            <person name="Kuske C."/>
            <person name="Bruce D."/>
            <person name="Goodwin L."/>
            <person name="Ovchinikova G."/>
            <person name="Pati A."/>
            <person name="Mikhailova N."/>
            <person name="Chen A."/>
            <person name="Palaniappan K."/>
            <person name="Land M."/>
            <person name="Hauser L."/>
            <person name="Chang Y.J."/>
            <person name="Jeffries C.D."/>
            <person name="Chain P."/>
            <person name="Rohde M."/>
            <person name="Goker M."/>
            <person name="Bristow J."/>
            <person name="Eisen J.A."/>
            <person name="Markowitz V."/>
            <person name="Hugenholtz P."/>
            <person name="Kyrpides N.C."/>
            <person name="Klenk H.P."/>
            <person name="Lapidus A."/>
        </authorList>
    </citation>
    <scope>NUCLEOTIDE SEQUENCE [LARGE SCALE GENOMIC DNA]</scope>
    <source>
        <strain evidence="3">ATCC 27377 / DSM 6068 / ICPB 4128</strain>
    </source>
</reference>
<feature type="chain" id="PRO_5003036137" evidence="1">
    <location>
        <begin position="22"/>
        <end position="152"/>
    </location>
</feature>
<gene>
    <name evidence="2" type="ordered locus">Psta_3021</name>
</gene>
<protein>
    <submittedName>
        <fullName evidence="2">Uncharacterized protein</fullName>
    </submittedName>
</protein>
<dbReference type="AlphaFoldDB" id="D2R9D6"/>
<dbReference type="KEGG" id="psl:Psta_3021"/>
<feature type="signal peptide" evidence="1">
    <location>
        <begin position="1"/>
        <end position="21"/>
    </location>
</feature>
<keyword evidence="3" id="KW-1185">Reference proteome</keyword>
<evidence type="ECO:0000313" key="2">
    <source>
        <dbReference type="EMBL" id="ADB17686.1"/>
    </source>
</evidence>
<proteinExistence type="predicted"/>
<keyword evidence="1" id="KW-0732">Signal</keyword>
<dbReference type="Proteomes" id="UP000001887">
    <property type="component" value="Chromosome"/>
</dbReference>
<evidence type="ECO:0000313" key="3">
    <source>
        <dbReference type="Proteomes" id="UP000001887"/>
    </source>
</evidence>